<feature type="region of interest" description="Disordered" evidence="1">
    <location>
        <begin position="1"/>
        <end position="104"/>
    </location>
</feature>
<evidence type="ECO:0000313" key="2">
    <source>
        <dbReference type="EMBL" id="KAF2260905.1"/>
    </source>
</evidence>
<accession>A0A9P4K6B0</accession>
<feature type="compositionally biased region" description="Polar residues" evidence="1">
    <location>
        <begin position="8"/>
        <end position="22"/>
    </location>
</feature>
<sequence length="169" mass="17124">MQEENKGQRQGSNRNGGLTISGRTLGGPGGGITFSEQQGQHEGHQQQKGQQADEEQIQAAGSQAKEGNEAEAGIEDDATVIEAQAGAEAQNKQATEEQKAGGNSVLATEQAEQFSEGFGITLDEAGNALNAGGNLGITQGTDGSKSIGGENGVNIAANGEITVAGNETE</sequence>
<protein>
    <submittedName>
        <fullName evidence="2">Uncharacterized protein</fullName>
    </submittedName>
</protein>
<proteinExistence type="predicted"/>
<name>A0A9P4K6B0_9PLEO</name>
<keyword evidence="3" id="KW-1185">Reference proteome</keyword>
<dbReference type="OrthoDB" id="4851624at2759"/>
<evidence type="ECO:0000256" key="1">
    <source>
        <dbReference type="SAM" id="MobiDB-lite"/>
    </source>
</evidence>
<dbReference type="Proteomes" id="UP000800093">
    <property type="component" value="Unassembled WGS sequence"/>
</dbReference>
<gene>
    <name evidence="2" type="ORF">CC78DRAFT_619858</name>
</gene>
<reference evidence="3" key="1">
    <citation type="journal article" date="2020" name="Stud. Mycol.">
        <title>101 Dothideomycetes genomes: A test case for predicting lifestyles and emergence of pathogens.</title>
        <authorList>
            <person name="Haridas S."/>
            <person name="Albert R."/>
            <person name="Binder M."/>
            <person name="Bloem J."/>
            <person name="LaButti K."/>
            <person name="Salamov A."/>
            <person name="Andreopoulos B."/>
            <person name="Baker S."/>
            <person name="Barry K."/>
            <person name="Bills G."/>
            <person name="Bluhm B."/>
            <person name="Cannon C."/>
            <person name="Castanera R."/>
            <person name="Culley D."/>
            <person name="Daum C."/>
            <person name="Ezra D."/>
            <person name="Gonzalez J."/>
            <person name="Henrissat B."/>
            <person name="Kuo A."/>
            <person name="Liang C."/>
            <person name="Lipzen A."/>
            <person name="Lutzoni F."/>
            <person name="Magnuson J."/>
            <person name="Mondo S."/>
            <person name="Nolan M."/>
            <person name="Ohm R."/>
            <person name="Pangilinan J."/>
            <person name="Park H.-J."/>
            <person name="Ramirez L."/>
            <person name="Alfaro M."/>
            <person name="Sun H."/>
            <person name="Tritt A."/>
            <person name="Yoshinaga Y."/>
            <person name="Zwiers L.-H."/>
            <person name="Turgeon B."/>
            <person name="Goodwin S."/>
            <person name="Spatafora J."/>
            <person name="Crous P."/>
            <person name="Grigoriev I."/>
        </authorList>
    </citation>
    <scope>NUCLEOTIDE SEQUENCE [LARGE SCALE GENOMIC DNA]</scope>
    <source>
        <strain evidence="3">CBS 304.66</strain>
    </source>
</reference>
<evidence type="ECO:0000313" key="3">
    <source>
        <dbReference type="Proteomes" id="UP000800093"/>
    </source>
</evidence>
<organism evidence="2 3">
    <name type="scientific">Lojkania enalia</name>
    <dbReference type="NCBI Taxonomy" id="147567"/>
    <lineage>
        <taxon>Eukaryota</taxon>
        <taxon>Fungi</taxon>
        <taxon>Dikarya</taxon>
        <taxon>Ascomycota</taxon>
        <taxon>Pezizomycotina</taxon>
        <taxon>Dothideomycetes</taxon>
        <taxon>Pleosporomycetidae</taxon>
        <taxon>Pleosporales</taxon>
        <taxon>Pleosporales incertae sedis</taxon>
        <taxon>Lojkania</taxon>
    </lineage>
</organism>
<dbReference type="EMBL" id="ML986669">
    <property type="protein sequence ID" value="KAF2260905.1"/>
    <property type="molecule type" value="Genomic_DNA"/>
</dbReference>
<dbReference type="AlphaFoldDB" id="A0A9P4K6B0"/>
<comment type="caution">
    <text evidence="2">The sequence shown here is derived from an EMBL/GenBank/DDBJ whole genome shotgun (WGS) entry which is preliminary data.</text>
</comment>